<dbReference type="Gene3D" id="1.20.1740.10">
    <property type="entry name" value="Amino acid/polyamine transporter I"/>
    <property type="match status" value="1"/>
</dbReference>
<dbReference type="OrthoDB" id="3900342at2759"/>
<evidence type="ECO:0000256" key="6">
    <source>
        <dbReference type="SAM" id="MobiDB-lite"/>
    </source>
</evidence>
<evidence type="ECO:0008006" key="10">
    <source>
        <dbReference type="Google" id="ProtNLM"/>
    </source>
</evidence>
<dbReference type="Proteomes" id="UP000042958">
    <property type="component" value="Unassembled WGS sequence"/>
</dbReference>
<dbReference type="InterPro" id="IPR002293">
    <property type="entry name" value="AA/rel_permease1"/>
</dbReference>
<dbReference type="PROSITE" id="PS00218">
    <property type="entry name" value="AMINO_ACID_PERMEASE_1"/>
    <property type="match status" value="1"/>
</dbReference>
<feature type="transmembrane region" description="Helical" evidence="7">
    <location>
        <begin position="172"/>
        <end position="192"/>
    </location>
</feature>
<evidence type="ECO:0000256" key="3">
    <source>
        <dbReference type="ARBA" id="ARBA00022692"/>
    </source>
</evidence>
<sequence length="547" mass="59174">MEDARRRSSKVSASRVETGVETTGADRTLEDMGYKPELARNRSIWQVTFMCFILSSVPYGLSTTLYYPLVAGGPANVIWGWVVVCFLIFCVAISLAEITSVYPTAGGVYYQTFVLSPLWCRRVASWICGWSYVAGNITITLAVNFGTTLLFIGCLDVFEKSPGVGITDDFQAYQTFLIFLAITLLTHAISAFGNKWLPLLETFAIFWTIAGLIAIVVCLLAIAKEGRRNAAWVFGEFEPQAGWPAGWSFFIGLLQAAYATSATGMIISLCEEVREPAVMVPKAMVGTVAINFIAGLLFLVPVCFVMPELSLIINSSQPTPVIFKHAIGNSAGAFCLTIPLLVLGIICGVGCVTATSRCTWAFARDGGIPGSGRWRTVNQKFNIPLNALALGMVIEIALGAIYFGSTAAYNAFAGVGVIFLTLSYACPIAVSLIFRRREDIKNGNFNFGVYGLIANIFALGWSALAIPLFCMPTVTAVTKESMNYASVVFFGFVLIAAIWYGVWGLKNYRGPPTDAVDHDDESIPPSYPPSNNGSGKETDLPKKPNSP</sequence>
<dbReference type="AlphaFoldDB" id="A0A0F7TES4"/>
<proteinExistence type="predicted"/>
<keyword evidence="2" id="KW-0813">Transport</keyword>
<protein>
    <recommendedName>
        <fullName evidence="10">Amino acid permease</fullName>
    </recommendedName>
</protein>
<evidence type="ECO:0000256" key="2">
    <source>
        <dbReference type="ARBA" id="ARBA00022448"/>
    </source>
</evidence>
<dbReference type="EMBL" id="CDHK01000001">
    <property type="protein sequence ID" value="CEJ54970.1"/>
    <property type="molecule type" value="Genomic_DNA"/>
</dbReference>
<feature type="transmembrane region" description="Helical" evidence="7">
    <location>
        <begin position="383"/>
        <end position="405"/>
    </location>
</feature>
<dbReference type="GO" id="GO:0022857">
    <property type="term" value="F:transmembrane transporter activity"/>
    <property type="evidence" value="ECO:0007669"/>
    <property type="project" value="InterPro"/>
</dbReference>
<feature type="transmembrane region" description="Helical" evidence="7">
    <location>
        <begin position="288"/>
        <end position="307"/>
    </location>
</feature>
<name>A0A0F7TES4_PENBI</name>
<feature type="region of interest" description="Disordered" evidence="6">
    <location>
        <begin position="513"/>
        <end position="547"/>
    </location>
</feature>
<evidence type="ECO:0000256" key="1">
    <source>
        <dbReference type="ARBA" id="ARBA00004141"/>
    </source>
</evidence>
<dbReference type="PANTHER" id="PTHR45649:SF23">
    <property type="entry name" value="TRANSPORTER, PUTATIVE (EUROFUNG)-RELATED"/>
    <property type="match status" value="1"/>
</dbReference>
<accession>A0A0F7TES4</accession>
<reference evidence="9" key="1">
    <citation type="journal article" date="2015" name="Genome Announc.">
        <title>Draft genome sequence of the fungus Penicillium brasilianum MG11.</title>
        <authorList>
            <person name="Horn F."/>
            <person name="Linde J."/>
            <person name="Mattern D.J."/>
            <person name="Walther G."/>
            <person name="Guthke R."/>
            <person name="Brakhage A.A."/>
            <person name="Valiante V."/>
        </authorList>
    </citation>
    <scope>NUCLEOTIDE SEQUENCE [LARGE SCALE GENOMIC DNA]</scope>
    <source>
        <strain evidence="9">MG11</strain>
    </source>
</reference>
<feature type="transmembrane region" description="Helical" evidence="7">
    <location>
        <begin position="44"/>
        <end position="66"/>
    </location>
</feature>
<keyword evidence="9" id="KW-1185">Reference proteome</keyword>
<feature type="transmembrane region" description="Helical" evidence="7">
    <location>
        <begin position="411"/>
        <end position="435"/>
    </location>
</feature>
<dbReference type="PIRSF" id="PIRSF006060">
    <property type="entry name" value="AA_transporter"/>
    <property type="match status" value="1"/>
</dbReference>
<dbReference type="STRING" id="104259.A0A0F7TES4"/>
<feature type="transmembrane region" description="Helical" evidence="7">
    <location>
        <begin position="327"/>
        <end position="354"/>
    </location>
</feature>
<feature type="region of interest" description="Disordered" evidence="6">
    <location>
        <begin position="1"/>
        <end position="22"/>
    </location>
</feature>
<feature type="transmembrane region" description="Helical" evidence="7">
    <location>
        <begin position="243"/>
        <end position="267"/>
    </location>
</feature>
<evidence type="ECO:0000256" key="4">
    <source>
        <dbReference type="ARBA" id="ARBA00022989"/>
    </source>
</evidence>
<dbReference type="PANTHER" id="PTHR45649">
    <property type="entry name" value="AMINO-ACID PERMEASE BAT1"/>
    <property type="match status" value="1"/>
</dbReference>
<keyword evidence="3 7" id="KW-0812">Transmembrane</keyword>
<dbReference type="GO" id="GO:0016020">
    <property type="term" value="C:membrane"/>
    <property type="evidence" value="ECO:0007669"/>
    <property type="project" value="UniProtKB-SubCell"/>
</dbReference>
<feature type="transmembrane region" description="Helical" evidence="7">
    <location>
        <begin position="447"/>
        <end position="469"/>
    </location>
</feature>
<feature type="transmembrane region" description="Helical" evidence="7">
    <location>
        <begin position="204"/>
        <end position="223"/>
    </location>
</feature>
<evidence type="ECO:0000256" key="7">
    <source>
        <dbReference type="SAM" id="Phobius"/>
    </source>
</evidence>
<dbReference type="InterPro" id="IPR004840">
    <property type="entry name" value="Amino_acid_permease_CS"/>
</dbReference>
<evidence type="ECO:0000313" key="9">
    <source>
        <dbReference type="Proteomes" id="UP000042958"/>
    </source>
</evidence>
<dbReference type="GO" id="GO:0006865">
    <property type="term" value="P:amino acid transport"/>
    <property type="evidence" value="ECO:0007669"/>
    <property type="project" value="InterPro"/>
</dbReference>
<evidence type="ECO:0000256" key="5">
    <source>
        <dbReference type="ARBA" id="ARBA00023136"/>
    </source>
</evidence>
<dbReference type="Pfam" id="PF13520">
    <property type="entry name" value="AA_permease_2"/>
    <property type="match status" value="1"/>
</dbReference>
<keyword evidence="5 7" id="KW-0472">Membrane</keyword>
<organism evidence="8 9">
    <name type="scientific">Penicillium brasilianum</name>
    <dbReference type="NCBI Taxonomy" id="104259"/>
    <lineage>
        <taxon>Eukaryota</taxon>
        <taxon>Fungi</taxon>
        <taxon>Dikarya</taxon>
        <taxon>Ascomycota</taxon>
        <taxon>Pezizomycotina</taxon>
        <taxon>Eurotiomycetes</taxon>
        <taxon>Eurotiomycetidae</taxon>
        <taxon>Eurotiales</taxon>
        <taxon>Aspergillaceae</taxon>
        <taxon>Penicillium</taxon>
    </lineage>
</organism>
<feature type="compositionally biased region" description="Basic and acidic residues" evidence="6">
    <location>
        <begin position="536"/>
        <end position="547"/>
    </location>
</feature>
<feature type="transmembrane region" description="Helical" evidence="7">
    <location>
        <begin position="123"/>
        <end position="152"/>
    </location>
</feature>
<feature type="transmembrane region" description="Helical" evidence="7">
    <location>
        <begin position="78"/>
        <end position="102"/>
    </location>
</feature>
<feature type="transmembrane region" description="Helical" evidence="7">
    <location>
        <begin position="481"/>
        <end position="502"/>
    </location>
</feature>
<keyword evidence="4 7" id="KW-1133">Transmembrane helix</keyword>
<gene>
    <name evidence="8" type="ORF">PMG11_01256</name>
</gene>
<evidence type="ECO:0000313" key="8">
    <source>
        <dbReference type="EMBL" id="CEJ54970.1"/>
    </source>
</evidence>
<comment type="subcellular location">
    <subcellularLocation>
        <location evidence="1">Membrane</location>
        <topology evidence="1">Multi-pass membrane protein</topology>
    </subcellularLocation>
</comment>